<dbReference type="RefSeq" id="WP_158635361.1">
    <property type="nucleotide sequence ID" value="NZ_VLKN01000007.1"/>
</dbReference>
<dbReference type="PROSITE" id="PS50059">
    <property type="entry name" value="FKBP_PPIASE"/>
    <property type="match status" value="1"/>
</dbReference>
<evidence type="ECO:0000256" key="10">
    <source>
        <dbReference type="RuleBase" id="RU003915"/>
    </source>
</evidence>
<evidence type="ECO:0000256" key="3">
    <source>
        <dbReference type="ARBA" id="ARBA00006577"/>
    </source>
</evidence>
<evidence type="ECO:0000256" key="4">
    <source>
        <dbReference type="ARBA" id="ARBA00022490"/>
    </source>
</evidence>
<keyword evidence="7 9" id="KW-0413">Isomerase</keyword>
<dbReference type="AlphaFoldDB" id="A0A562KY90"/>
<reference evidence="12 13" key="1">
    <citation type="journal article" date="2015" name="Stand. Genomic Sci.">
        <title>Genomic Encyclopedia of Bacterial and Archaeal Type Strains, Phase III: the genomes of soil and plant-associated and newly described type strains.</title>
        <authorList>
            <person name="Whitman W.B."/>
            <person name="Woyke T."/>
            <person name="Klenk H.P."/>
            <person name="Zhou Y."/>
            <person name="Lilburn T.G."/>
            <person name="Beck B.J."/>
            <person name="De Vos P."/>
            <person name="Vandamme P."/>
            <person name="Eisen J.A."/>
            <person name="Garrity G."/>
            <person name="Hugenholtz P."/>
            <person name="Kyrpides N.C."/>
        </authorList>
    </citation>
    <scope>NUCLEOTIDE SEQUENCE [LARGE SCALE GENOMIC DNA]</scope>
    <source>
        <strain evidence="12 13">CGMCC 1.10821</strain>
    </source>
</reference>
<evidence type="ECO:0000256" key="7">
    <source>
        <dbReference type="ARBA" id="ARBA00023235"/>
    </source>
</evidence>
<keyword evidence="13" id="KW-1185">Reference proteome</keyword>
<evidence type="ECO:0000313" key="12">
    <source>
        <dbReference type="EMBL" id="TWI00343.1"/>
    </source>
</evidence>
<dbReference type="GO" id="GO:0005737">
    <property type="term" value="C:cytoplasm"/>
    <property type="evidence" value="ECO:0007669"/>
    <property type="project" value="UniProtKB-SubCell"/>
</dbReference>
<evidence type="ECO:0000256" key="9">
    <source>
        <dbReference type="PROSITE-ProRule" id="PRU00277"/>
    </source>
</evidence>
<gene>
    <name evidence="12" type="ORF">IP90_02889</name>
</gene>
<comment type="catalytic activity">
    <reaction evidence="1 9 10">
        <text>[protein]-peptidylproline (omega=180) = [protein]-peptidylproline (omega=0)</text>
        <dbReference type="Rhea" id="RHEA:16237"/>
        <dbReference type="Rhea" id="RHEA-COMP:10747"/>
        <dbReference type="Rhea" id="RHEA-COMP:10748"/>
        <dbReference type="ChEBI" id="CHEBI:83833"/>
        <dbReference type="ChEBI" id="CHEBI:83834"/>
        <dbReference type="EC" id="5.2.1.8"/>
    </reaction>
</comment>
<dbReference type="InterPro" id="IPR001179">
    <property type="entry name" value="PPIase_FKBP_dom"/>
</dbReference>
<evidence type="ECO:0000256" key="1">
    <source>
        <dbReference type="ARBA" id="ARBA00000971"/>
    </source>
</evidence>
<dbReference type="Proteomes" id="UP000315167">
    <property type="component" value="Unassembled WGS sequence"/>
</dbReference>
<comment type="caution">
    <text evidence="12">The sequence shown here is derived from an EMBL/GenBank/DDBJ whole genome shotgun (WGS) entry which is preliminary data.</text>
</comment>
<dbReference type="Pfam" id="PF00254">
    <property type="entry name" value="FKBP_C"/>
    <property type="match status" value="1"/>
</dbReference>
<accession>A0A562KY90</accession>
<dbReference type="PANTHER" id="PTHR47861">
    <property type="entry name" value="FKBP-TYPE PEPTIDYL-PROLYL CIS-TRANS ISOMERASE SLYD"/>
    <property type="match status" value="1"/>
</dbReference>
<evidence type="ECO:0000256" key="2">
    <source>
        <dbReference type="ARBA" id="ARBA00004496"/>
    </source>
</evidence>
<evidence type="ECO:0000259" key="11">
    <source>
        <dbReference type="PROSITE" id="PS50059"/>
    </source>
</evidence>
<dbReference type="EMBL" id="VLKN01000007">
    <property type="protein sequence ID" value="TWI00343.1"/>
    <property type="molecule type" value="Genomic_DNA"/>
</dbReference>
<feature type="domain" description="PPIase FKBP-type" evidence="11">
    <location>
        <begin position="6"/>
        <end position="80"/>
    </location>
</feature>
<dbReference type="OrthoDB" id="9808891at2"/>
<dbReference type="Gene3D" id="3.10.50.40">
    <property type="match status" value="1"/>
</dbReference>
<dbReference type="GO" id="GO:0003755">
    <property type="term" value="F:peptidyl-prolyl cis-trans isomerase activity"/>
    <property type="evidence" value="ECO:0007669"/>
    <property type="project" value="UniProtKB-UniRule"/>
</dbReference>
<dbReference type="EC" id="5.2.1.8" evidence="10"/>
<sequence>MEIADRRIATIHFTLFDHQGEQIGSTHGHDPLVHMYGTGGIVPGLEKTLPGKKAGDRYEVEVVPEEGFGPHHPELVQTVPRTLLGSATTPVVGARLLAQTAKGPLDVRVIAIDGDTITVDGNHPLAGKPFRLEVEVLDVRVPTAEELQFGP</sequence>
<comment type="similarity">
    <text evidence="3 10">Belongs to the FKBP-type PPIase family.</text>
</comment>
<evidence type="ECO:0000256" key="6">
    <source>
        <dbReference type="ARBA" id="ARBA00023186"/>
    </source>
</evidence>
<dbReference type="GO" id="GO:0042026">
    <property type="term" value="P:protein refolding"/>
    <property type="evidence" value="ECO:0007669"/>
    <property type="project" value="UniProtKB-ARBA"/>
</dbReference>
<organism evidence="12 13">
    <name type="scientific">Luteimonas cucumeris</name>
    <dbReference type="NCBI Taxonomy" id="985012"/>
    <lineage>
        <taxon>Bacteria</taxon>
        <taxon>Pseudomonadati</taxon>
        <taxon>Pseudomonadota</taxon>
        <taxon>Gammaproteobacteria</taxon>
        <taxon>Lysobacterales</taxon>
        <taxon>Lysobacteraceae</taxon>
        <taxon>Luteimonas</taxon>
    </lineage>
</organism>
<comment type="subcellular location">
    <subcellularLocation>
        <location evidence="2">Cytoplasm</location>
    </subcellularLocation>
</comment>
<dbReference type="PANTHER" id="PTHR47861:SF3">
    <property type="entry name" value="FKBP-TYPE PEPTIDYL-PROLYL CIS-TRANS ISOMERASE SLYD"/>
    <property type="match status" value="1"/>
</dbReference>
<keyword evidence="5 9" id="KW-0697">Rotamase</keyword>
<name>A0A562KY90_9GAMM</name>
<keyword evidence="6" id="KW-0143">Chaperone</keyword>
<evidence type="ECO:0000256" key="5">
    <source>
        <dbReference type="ARBA" id="ARBA00023110"/>
    </source>
</evidence>
<dbReference type="InterPro" id="IPR046357">
    <property type="entry name" value="PPIase_dom_sf"/>
</dbReference>
<comment type="function">
    <text evidence="8">Also involved in hydrogenase metallocenter assembly, probably by participating in the nickel insertion step. This function in hydrogenase biosynthesis requires chaperone activity and the presence of the metal-binding domain, but not PPIase activity.</text>
</comment>
<dbReference type="SUPFAM" id="SSF54534">
    <property type="entry name" value="FKBP-like"/>
    <property type="match status" value="1"/>
</dbReference>
<evidence type="ECO:0000256" key="8">
    <source>
        <dbReference type="ARBA" id="ARBA00037071"/>
    </source>
</evidence>
<proteinExistence type="inferred from homology"/>
<evidence type="ECO:0000313" key="13">
    <source>
        <dbReference type="Proteomes" id="UP000315167"/>
    </source>
</evidence>
<protein>
    <recommendedName>
        <fullName evidence="10">Peptidyl-prolyl cis-trans isomerase</fullName>
        <ecNumber evidence="10">5.2.1.8</ecNumber>
    </recommendedName>
</protein>
<keyword evidence="4" id="KW-0963">Cytoplasm</keyword>